<dbReference type="AlphaFoldDB" id="A0ABD3F2Q0"/>
<dbReference type="EMBL" id="JBIMZQ010000040">
    <property type="protein sequence ID" value="KAL3660539.1"/>
    <property type="molecule type" value="Genomic_DNA"/>
</dbReference>
<organism evidence="1 2">
    <name type="scientific">Phytophthora oleae</name>
    <dbReference type="NCBI Taxonomy" id="2107226"/>
    <lineage>
        <taxon>Eukaryota</taxon>
        <taxon>Sar</taxon>
        <taxon>Stramenopiles</taxon>
        <taxon>Oomycota</taxon>
        <taxon>Peronosporomycetes</taxon>
        <taxon>Peronosporales</taxon>
        <taxon>Peronosporaceae</taxon>
        <taxon>Phytophthora</taxon>
    </lineage>
</organism>
<accession>A0ABD3F2Q0</accession>
<gene>
    <name evidence="1" type="ORF">V7S43_014295</name>
</gene>
<keyword evidence="2" id="KW-1185">Reference proteome</keyword>
<name>A0ABD3F2Q0_9STRA</name>
<dbReference type="Proteomes" id="UP001632037">
    <property type="component" value="Unassembled WGS sequence"/>
</dbReference>
<evidence type="ECO:0000313" key="2">
    <source>
        <dbReference type="Proteomes" id="UP001632037"/>
    </source>
</evidence>
<evidence type="ECO:0000313" key="1">
    <source>
        <dbReference type="EMBL" id="KAL3660539.1"/>
    </source>
</evidence>
<protein>
    <submittedName>
        <fullName evidence="1">Uncharacterized protein</fullName>
    </submittedName>
</protein>
<proteinExistence type="predicted"/>
<comment type="caution">
    <text evidence="1">The sequence shown here is derived from an EMBL/GenBank/DDBJ whole genome shotgun (WGS) entry which is preliminary data.</text>
</comment>
<sequence>MDPIVLKADGGLAEAVPTILAPNSPYGSHLQRIYDGEQLNFSAPKREGQSVLLSDASVDNWVTLKKTVACDEWPTTYYPIGFKDEYSGVKTL</sequence>
<reference evidence="1 2" key="1">
    <citation type="submission" date="2024-09" db="EMBL/GenBank/DDBJ databases">
        <title>Genome sequencing and assembly of Phytophthora oleae, isolate VK10A, causative agent of rot of olive drupes.</title>
        <authorList>
            <person name="Conti Taguali S."/>
            <person name="Riolo M."/>
            <person name="La Spada F."/>
            <person name="Cacciola S.O."/>
            <person name="Dionisio G."/>
        </authorList>
    </citation>
    <scope>NUCLEOTIDE SEQUENCE [LARGE SCALE GENOMIC DNA]</scope>
    <source>
        <strain evidence="1 2">VK10A</strain>
    </source>
</reference>